<dbReference type="GeneID" id="6080706"/>
<evidence type="ECO:0000313" key="3">
    <source>
        <dbReference type="Proteomes" id="UP000001194"/>
    </source>
</evidence>
<accession>B0DMN3</accession>
<reference evidence="2 3" key="1">
    <citation type="journal article" date="2008" name="Nature">
        <title>The genome of Laccaria bicolor provides insights into mycorrhizal symbiosis.</title>
        <authorList>
            <person name="Martin F."/>
            <person name="Aerts A."/>
            <person name="Ahren D."/>
            <person name="Brun A."/>
            <person name="Danchin E.G.J."/>
            <person name="Duchaussoy F."/>
            <person name="Gibon J."/>
            <person name="Kohler A."/>
            <person name="Lindquist E."/>
            <person name="Pereda V."/>
            <person name="Salamov A."/>
            <person name="Shapiro H.J."/>
            <person name="Wuyts J."/>
            <person name="Blaudez D."/>
            <person name="Buee M."/>
            <person name="Brokstein P."/>
            <person name="Canbaeck B."/>
            <person name="Cohen D."/>
            <person name="Courty P.E."/>
            <person name="Coutinho P.M."/>
            <person name="Delaruelle C."/>
            <person name="Detter J.C."/>
            <person name="Deveau A."/>
            <person name="DiFazio S."/>
            <person name="Duplessis S."/>
            <person name="Fraissinet-Tachet L."/>
            <person name="Lucic E."/>
            <person name="Frey-Klett P."/>
            <person name="Fourrey C."/>
            <person name="Feussner I."/>
            <person name="Gay G."/>
            <person name="Grimwood J."/>
            <person name="Hoegger P.J."/>
            <person name="Jain P."/>
            <person name="Kilaru S."/>
            <person name="Labbe J."/>
            <person name="Lin Y.C."/>
            <person name="Legue V."/>
            <person name="Le Tacon F."/>
            <person name="Marmeisse R."/>
            <person name="Melayah D."/>
            <person name="Montanini B."/>
            <person name="Muratet M."/>
            <person name="Nehls U."/>
            <person name="Niculita-Hirzel H."/>
            <person name="Oudot-Le Secq M.P."/>
            <person name="Peter M."/>
            <person name="Quesneville H."/>
            <person name="Rajashekar B."/>
            <person name="Reich M."/>
            <person name="Rouhier N."/>
            <person name="Schmutz J."/>
            <person name="Yin T."/>
            <person name="Chalot M."/>
            <person name="Henrissat B."/>
            <person name="Kuees U."/>
            <person name="Lucas S."/>
            <person name="Van de Peer Y."/>
            <person name="Podila G.K."/>
            <person name="Polle A."/>
            <person name="Pukkila P.J."/>
            <person name="Richardson P.M."/>
            <person name="Rouze P."/>
            <person name="Sanders I.R."/>
            <person name="Stajich J.E."/>
            <person name="Tunlid A."/>
            <person name="Tuskan G."/>
            <person name="Grigoriev I.V."/>
        </authorList>
    </citation>
    <scope>NUCLEOTIDE SEQUENCE [LARGE SCALE GENOMIC DNA]</scope>
    <source>
        <strain evidence="3">S238N-H82 / ATCC MYA-4686</strain>
    </source>
</reference>
<sequence>MSLKSRITFYSLTLSFSCFQIVFGLVSSFFSGFSPYLYIFGKIAGGLAVISLVWTSVLLAYNNRPLSTYALTKSAIHLYSFTVLSITWLAVGIMVSTQAHYECNFTRYSDGEAGVWCGMTVTSGGIAFLTAVFAAVSAALVHRAAGKSAAGLQANVAESDKKGIS</sequence>
<keyword evidence="1" id="KW-1133">Transmembrane helix</keyword>
<name>B0DMN3_LACBS</name>
<dbReference type="PROSITE" id="PS51257">
    <property type="entry name" value="PROKAR_LIPOPROTEIN"/>
    <property type="match status" value="1"/>
</dbReference>
<dbReference type="AlphaFoldDB" id="B0DMN3"/>
<dbReference type="Proteomes" id="UP000001194">
    <property type="component" value="Unassembled WGS sequence"/>
</dbReference>
<evidence type="ECO:0000313" key="2">
    <source>
        <dbReference type="EMBL" id="EDR04317.1"/>
    </source>
</evidence>
<feature type="transmembrane region" description="Helical" evidence="1">
    <location>
        <begin position="36"/>
        <end position="61"/>
    </location>
</feature>
<dbReference type="HOGENOM" id="CLU_1635670_0_0_1"/>
<proteinExistence type="predicted"/>
<keyword evidence="1" id="KW-0812">Transmembrane</keyword>
<dbReference type="OrthoDB" id="2994239at2759"/>
<protein>
    <submittedName>
        <fullName evidence="2">Predicted protein</fullName>
    </submittedName>
</protein>
<evidence type="ECO:0000256" key="1">
    <source>
        <dbReference type="SAM" id="Phobius"/>
    </source>
</evidence>
<feature type="transmembrane region" description="Helical" evidence="1">
    <location>
        <begin position="7"/>
        <end position="30"/>
    </location>
</feature>
<keyword evidence="1" id="KW-0472">Membrane</keyword>
<keyword evidence="3" id="KW-1185">Reference proteome</keyword>
<dbReference type="RefSeq" id="XP_001885208.1">
    <property type="nucleotide sequence ID" value="XM_001885173.1"/>
</dbReference>
<feature type="transmembrane region" description="Helical" evidence="1">
    <location>
        <begin position="81"/>
        <end position="101"/>
    </location>
</feature>
<dbReference type="KEGG" id="lbc:LACBIDRAFT_295093"/>
<gene>
    <name evidence="2" type="ORF">LACBIDRAFT_295093</name>
</gene>
<organism evidence="3">
    <name type="scientific">Laccaria bicolor (strain S238N-H82 / ATCC MYA-4686)</name>
    <name type="common">Bicoloured deceiver</name>
    <name type="synonym">Laccaria laccata var. bicolor</name>
    <dbReference type="NCBI Taxonomy" id="486041"/>
    <lineage>
        <taxon>Eukaryota</taxon>
        <taxon>Fungi</taxon>
        <taxon>Dikarya</taxon>
        <taxon>Basidiomycota</taxon>
        <taxon>Agaricomycotina</taxon>
        <taxon>Agaricomycetes</taxon>
        <taxon>Agaricomycetidae</taxon>
        <taxon>Agaricales</taxon>
        <taxon>Agaricineae</taxon>
        <taxon>Hydnangiaceae</taxon>
        <taxon>Laccaria</taxon>
    </lineage>
</organism>
<feature type="transmembrane region" description="Helical" evidence="1">
    <location>
        <begin position="113"/>
        <end position="141"/>
    </location>
</feature>
<dbReference type="EMBL" id="DS547119">
    <property type="protein sequence ID" value="EDR04317.1"/>
    <property type="molecule type" value="Genomic_DNA"/>
</dbReference>
<dbReference type="InParanoid" id="B0DMN3"/>